<evidence type="ECO:0008006" key="2">
    <source>
        <dbReference type="Google" id="ProtNLM"/>
    </source>
</evidence>
<name>K2GHG1_9BACT</name>
<dbReference type="AlphaFoldDB" id="K2GHG1"/>
<dbReference type="EMBL" id="AMFJ01000079">
    <property type="protein sequence ID" value="EKE29889.1"/>
    <property type="molecule type" value="Genomic_DNA"/>
</dbReference>
<accession>K2GHG1</accession>
<reference evidence="1" key="1">
    <citation type="journal article" date="2012" name="Science">
        <title>Fermentation, hydrogen, and sulfur metabolism in multiple uncultivated bacterial phyla.</title>
        <authorList>
            <person name="Wrighton K.C."/>
            <person name="Thomas B.C."/>
            <person name="Sharon I."/>
            <person name="Miller C.S."/>
            <person name="Castelle C.J."/>
            <person name="VerBerkmoes N.C."/>
            <person name="Wilkins M.J."/>
            <person name="Hettich R.L."/>
            <person name="Lipton M.S."/>
            <person name="Williams K.H."/>
            <person name="Long P.E."/>
            <person name="Banfield J.F."/>
        </authorList>
    </citation>
    <scope>NUCLEOTIDE SEQUENCE [LARGE SCALE GENOMIC DNA]</scope>
</reference>
<protein>
    <recommendedName>
        <fullName evidence="2">DUF4268 domain-containing protein</fullName>
    </recommendedName>
</protein>
<evidence type="ECO:0000313" key="1">
    <source>
        <dbReference type="EMBL" id="EKE29889.1"/>
    </source>
</evidence>
<gene>
    <name evidence="1" type="ORF">ACD_2C00079G0006</name>
</gene>
<comment type="caution">
    <text evidence="1">The sequence shown here is derived from an EMBL/GenBank/DDBJ whole genome shotgun (WGS) entry which is preliminary data.</text>
</comment>
<proteinExistence type="predicted"/>
<organism evidence="1">
    <name type="scientific">uncultured bacterium</name>
    <name type="common">gcode 4</name>
    <dbReference type="NCBI Taxonomy" id="1234023"/>
    <lineage>
        <taxon>Bacteria</taxon>
        <taxon>environmental samples</taxon>
    </lineage>
</organism>
<sequence>MGKNIEGKKENKDSISAKKTLDKNTLEERLSQTKKWFDYNVTPDKKFRLIYNWHELIVDIKSGEHLVQTAQMVKDFLDDYKKHWFDKEFPKFYEKSSLDWFGASLNVDNNLVFADYNVSQGDWISKKMWSNLDTSNEHFAKNVRWKMEYNTKALAKFLNEIVKEFQ</sequence>